<name>K5VM26_PHACS</name>
<evidence type="ECO:0000313" key="5">
    <source>
        <dbReference type="EMBL" id="EKM52488.1"/>
    </source>
</evidence>
<dbReference type="SUPFAM" id="SSF46689">
    <property type="entry name" value="Homeodomain-like"/>
    <property type="match status" value="2"/>
</dbReference>
<feature type="region of interest" description="Disordered" evidence="2">
    <location>
        <begin position="214"/>
        <end position="298"/>
    </location>
</feature>
<feature type="compositionally biased region" description="Pro residues" evidence="2">
    <location>
        <begin position="788"/>
        <end position="810"/>
    </location>
</feature>
<dbReference type="RefSeq" id="XP_007398832.1">
    <property type="nucleotide sequence ID" value="XM_007398770.1"/>
</dbReference>
<feature type="compositionally biased region" description="Low complexity" evidence="2">
    <location>
        <begin position="423"/>
        <end position="433"/>
    </location>
</feature>
<evidence type="ECO:0000313" key="6">
    <source>
        <dbReference type="Proteomes" id="UP000008370"/>
    </source>
</evidence>
<feature type="region of interest" description="Disordered" evidence="2">
    <location>
        <begin position="57"/>
        <end position="96"/>
    </location>
</feature>
<keyword evidence="6" id="KW-1185">Reference proteome</keyword>
<gene>
    <name evidence="5" type="ORF">PHACADRAFT_260934</name>
</gene>
<evidence type="ECO:0000256" key="1">
    <source>
        <dbReference type="ARBA" id="ARBA00023242"/>
    </source>
</evidence>
<feature type="region of interest" description="Disordered" evidence="2">
    <location>
        <begin position="782"/>
        <end position="810"/>
    </location>
</feature>
<feature type="compositionally biased region" description="Low complexity" evidence="2">
    <location>
        <begin position="351"/>
        <end position="374"/>
    </location>
</feature>
<evidence type="ECO:0000259" key="3">
    <source>
        <dbReference type="PROSITE" id="PS50090"/>
    </source>
</evidence>
<feature type="region of interest" description="Disordered" evidence="2">
    <location>
        <begin position="159"/>
        <end position="195"/>
    </location>
</feature>
<dbReference type="Gene3D" id="1.10.246.220">
    <property type="match status" value="1"/>
</dbReference>
<dbReference type="InterPro" id="IPR052450">
    <property type="entry name" value="TRBD-Containing_Protein"/>
</dbReference>
<evidence type="ECO:0000256" key="2">
    <source>
        <dbReference type="SAM" id="MobiDB-lite"/>
    </source>
</evidence>
<keyword evidence="1" id="KW-0539">Nucleus</keyword>
<dbReference type="Pfam" id="PF00249">
    <property type="entry name" value="Myb_DNA-binding"/>
    <property type="match status" value="1"/>
</dbReference>
<dbReference type="InParanoid" id="K5VM26"/>
<feature type="compositionally biased region" description="Polar residues" evidence="2">
    <location>
        <begin position="252"/>
        <end position="261"/>
    </location>
</feature>
<evidence type="ECO:0000259" key="4">
    <source>
        <dbReference type="PROSITE" id="PS51294"/>
    </source>
</evidence>
<dbReference type="KEGG" id="pco:PHACADRAFT_260934"/>
<dbReference type="HOGENOM" id="CLU_005252_0_0_1"/>
<dbReference type="PROSITE" id="PS50090">
    <property type="entry name" value="MYB_LIKE"/>
    <property type="match status" value="1"/>
</dbReference>
<feature type="region of interest" description="Disordered" evidence="2">
    <location>
        <begin position="728"/>
        <end position="757"/>
    </location>
</feature>
<feature type="compositionally biased region" description="Acidic residues" evidence="2">
    <location>
        <begin position="262"/>
        <end position="277"/>
    </location>
</feature>
<protein>
    <recommendedName>
        <fullName evidence="7">Myb-like domain-containing protein</fullName>
    </recommendedName>
</protein>
<dbReference type="SMART" id="SM00717">
    <property type="entry name" value="SANT"/>
    <property type="match status" value="2"/>
</dbReference>
<dbReference type="Proteomes" id="UP000008370">
    <property type="component" value="Unassembled WGS sequence"/>
</dbReference>
<feature type="domain" description="Myb-like" evidence="3">
    <location>
        <begin position="91"/>
        <end position="145"/>
    </location>
</feature>
<feature type="compositionally biased region" description="Basic and acidic residues" evidence="2">
    <location>
        <begin position="164"/>
        <end position="190"/>
    </location>
</feature>
<dbReference type="Gene3D" id="1.10.10.60">
    <property type="entry name" value="Homeodomain-like"/>
    <property type="match status" value="1"/>
</dbReference>
<dbReference type="InterPro" id="IPR017930">
    <property type="entry name" value="Myb_dom"/>
</dbReference>
<dbReference type="AlphaFoldDB" id="K5VM26"/>
<feature type="compositionally biased region" description="Polar residues" evidence="2">
    <location>
        <begin position="375"/>
        <end position="402"/>
    </location>
</feature>
<dbReference type="CDD" id="cd11660">
    <property type="entry name" value="SANT_TRF"/>
    <property type="match status" value="2"/>
</dbReference>
<feature type="region of interest" description="Disordered" evidence="2">
    <location>
        <begin position="929"/>
        <end position="949"/>
    </location>
</feature>
<feature type="domain" description="HTH myb-type" evidence="4">
    <location>
        <begin position="1"/>
        <end position="50"/>
    </location>
</feature>
<evidence type="ECO:0008006" key="7">
    <source>
        <dbReference type="Google" id="ProtNLM"/>
    </source>
</evidence>
<dbReference type="PANTHER" id="PTHR46734:SF1">
    <property type="entry name" value="TELOMERIC REPEAT-BINDING FACTOR 1"/>
    <property type="match status" value="1"/>
</dbReference>
<dbReference type="PANTHER" id="PTHR46734">
    <property type="entry name" value="TELOMERIC REPEAT-BINDING FACTOR 1 TERF1"/>
    <property type="match status" value="1"/>
</dbReference>
<dbReference type="GeneID" id="18917848"/>
<feature type="region of interest" description="Disordered" evidence="2">
    <location>
        <begin position="335"/>
        <end position="433"/>
    </location>
</feature>
<dbReference type="STRING" id="650164.K5VM26"/>
<accession>K5VM26</accession>
<reference evidence="5 6" key="1">
    <citation type="journal article" date="2012" name="BMC Genomics">
        <title>Comparative genomics of the white-rot fungi, Phanerochaete carnosa and P. chrysosporium, to elucidate the genetic basis of the distinct wood types they colonize.</title>
        <authorList>
            <person name="Suzuki H."/>
            <person name="MacDonald J."/>
            <person name="Syed K."/>
            <person name="Salamov A."/>
            <person name="Hori C."/>
            <person name="Aerts A."/>
            <person name="Henrissat B."/>
            <person name="Wiebenga A."/>
            <person name="vanKuyk P.A."/>
            <person name="Barry K."/>
            <person name="Lindquist E."/>
            <person name="LaButti K."/>
            <person name="Lapidus A."/>
            <person name="Lucas S."/>
            <person name="Coutinho P."/>
            <person name="Gong Y."/>
            <person name="Samejima M."/>
            <person name="Mahadevan R."/>
            <person name="Abou-Zaid M."/>
            <person name="de Vries R.P."/>
            <person name="Igarashi K."/>
            <person name="Yadav J.S."/>
            <person name="Grigoriev I.V."/>
            <person name="Master E.R."/>
        </authorList>
    </citation>
    <scope>NUCLEOTIDE SEQUENCE [LARGE SCALE GENOMIC DNA]</scope>
    <source>
        <strain evidence="5 6">HHB-10118-sp</strain>
    </source>
</reference>
<feature type="compositionally biased region" description="Low complexity" evidence="2">
    <location>
        <begin position="283"/>
        <end position="294"/>
    </location>
</feature>
<sequence>MEETQMLVNGCNKWGVGNWKAILNDPDLRFDNRSPVDLKDRFRTYFPDAYKLHYPNAKTHLPSANASANRSSSSTKSRSMLPDGSPLFLQSRQKKRRPFTIEEDRALKEGYDKHGTVWATIVKDPIFKEQGRRSTDLRDRFRNAWPELYAKAGYKPRANAAKKQKVEQEADVLHRDSQEGAHGSDARPTSERGMSAGAGVEVLGNGAERIRGHPIRAATDDQLPTTGASSIGPVRRKRRHTTQGFGLFRGGTKSSPESMANTEDEASESELDWDGSFDDSGRPSSFSNPSTTSPGAVNAETADVDMDLSSQDQSIPDFVSTSSLSISDLTDSSSQAHTSWSEVDTPLHPWSSAPASSSQQNSQNRTQSASTSTSMPFNDSLAASPTSTDYFLPNSPNAQANTGMIGKSAWGPQDWLSPNPRLDGSGDSFSSGMFSPSPIGSPSLFSSSAGPSHPVSLAQLSFSHLALASASGSQGNPFSHGHSAHVHSQAYSHGVMDRYDLFPPSSHLHHGMDDFDVDTIDLDFISEGPDAASSDVHSAFSDPSSAWSQGRRGGFTHHSNYAGDLIFGARTHQPSGYLAGMDYGLGFGFGAGGTGASMGLGLEGAQQSVLRTPALPGIDEIELTSISLNDPLPNEKDDMPMALEEVVNSSMVSSPPPPDATSANIEVQDAFQPLSLDDIVGMPPEPDGSSSQLHVTEEHDTSHHITPPATPVNTFRASTRTQTGLALQHRSVSVPPSEHRAFQPPRRSGQSQMTSPKAKYKSLLMTPTRTVFAVPRLPAHVVSSPTSVPVPPPPISPPQPPPMSRPPPPAHVSPVPTLAPHMWPPAEAENNDLPFLDLHYFSSNDFLSMSDAFSAGSLQLGAQALDLARALAPPPSQGAGAAGHKQMCIAPSLVQPMLPNGGVGGGGFKTVHAHHRGQSATAVVSPQDLFVRRGNDNKRKRASWDGGPR</sequence>
<dbReference type="InterPro" id="IPR009057">
    <property type="entry name" value="Homeodomain-like_sf"/>
</dbReference>
<dbReference type="EMBL" id="JH930475">
    <property type="protein sequence ID" value="EKM52488.1"/>
    <property type="molecule type" value="Genomic_DNA"/>
</dbReference>
<dbReference type="InterPro" id="IPR001005">
    <property type="entry name" value="SANT/Myb"/>
</dbReference>
<dbReference type="OrthoDB" id="608866at2759"/>
<feature type="compositionally biased region" description="Low complexity" evidence="2">
    <location>
        <begin position="63"/>
        <end position="79"/>
    </location>
</feature>
<organism evidence="5 6">
    <name type="scientific">Phanerochaete carnosa (strain HHB-10118-sp)</name>
    <name type="common">White-rot fungus</name>
    <name type="synonym">Peniophora carnosa</name>
    <dbReference type="NCBI Taxonomy" id="650164"/>
    <lineage>
        <taxon>Eukaryota</taxon>
        <taxon>Fungi</taxon>
        <taxon>Dikarya</taxon>
        <taxon>Basidiomycota</taxon>
        <taxon>Agaricomycotina</taxon>
        <taxon>Agaricomycetes</taxon>
        <taxon>Polyporales</taxon>
        <taxon>Phanerochaetaceae</taxon>
        <taxon>Phanerochaete</taxon>
    </lineage>
</organism>
<dbReference type="PROSITE" id="PS51294">
    <property type="entry name" value="HTH_MYB"/>
    <property type="match status" value="1"/>
</dbReference>
<proteinExistence type="predicted"/>